<dbReference type="Pfam" id="PF00300">
    <property type="entry name" value="His_Phos_1"/>
    <property type="match status" value="1"/>
</dbReference>
<gene>
    <name evidence="1" type="ORF">ABOZ73_17555</name>
</gene>
<sequence length="187" mass="19912">MIRMIRHGKPASTWGGADDDPGLDEVGQAQARAAAEALMALSPAERPTRVISSPLRRCRETAQPFADALGMAMEIDPRVGEIPTPKALTGEERPGWLRAAFGARWGEIEGDLDYADWAAGVAAAVAEYEGCAVFSHFVALNAAVGTAIGDDRAVVFRPDHASITVFEIKDGRLRLVEQGAEASTQVL</sequence>
<proteinExistence type="predicted"/>
<dbReference type="SMART" id="SM00855">
    <property type="entry name" value="PGAM"/>
    <property type="match status" value="1"/>
</dbReference>
<reference evidence="1" key="1">
    <citation type="submission" date="2024-06" db="EMBL/GenBank/DDBJ databases">
        <title>Caulobacter inopinatus, sp. nov.</title>
        <authorList>
            <person name="Donachie S.P."/>
        </authorList>
    </citation>
    <scope>NUCLEOTIDE SEQUENCE</scope>
    <source>
        <strain evidence="1">73W</strain>
    </source>
</reference>
<dbReference type="SUPFAM" id="SSF53254">
    <property type="entry name" value="Phosphoglycerate mutase-like"/>
    <property type="match status" value="1"/>
</dbReference>
<dbReference type="Gene3D" id="3.40.50.1240">
    <property type="entry name" value="Phosphoglycerate mutase-like"/>
    <property type="match status" value="1"/>
</dbReference>
<dbReference type="CDD" id="cd07067">
    <property type="entry name" value="HP_PGM_like"/>
    <property type="match status" value="1"/>
</dbReference>
<name>A0AB39KRN5_9CAUL</name>
<dbReference type="RefSeq" id="WP_369059392.1">
    <property type="nucleotide sequence ID" value="NZ_CP158375.1"/>
</dbReference>
<dbReference type="PANTHER" id="PTHR16469">
    <property type="entry name" value="UBIQUITIN-ASSOCIATED AND SH3 DOMAIN-CONTAINING BA-RELATED"/>
    <property type="match status" value="1"/>
</dbReference>
<dbReference type="EMBL" id="CP158375">
    <property type="protein sequence ID" value="XDO96550.1"/>
    <property type="molecule type" value="Genomic_DNA"/>
</dbReference>
<organism evidence="1">
    <name type="scientific">Caulobacter sp. 73W</name>
    <dbReference type="NCBI Taxonomy" id="3161137"/>
    <lineage>
        <taxon>Bacteria</taxon>
        <taxon>Pseudomonadati</taxon>
        <taxon>Pseudomonadota</taxon>
        <taxon>Alphaproteobacteria</taxon>
        <taxon>Caulobacterales</taxon>
        <taxon>Caulobacteraceae</taxon>
        <taxon>Caulobacter</taxon>
    </lineage>
</organism>
<accession>A0AB39KRN5</accession>
<dbReference type="InterPro" id="IPR013078">
    <property type="entry name" value="His_Pase_superF_clade-1"/>
</dbReference>
<dbReference type="AlphaFoldDB" id="A0AB39KRN5"/>
<dbReference type="InterPro" id="IPR029033">
    <property type="entry name" value="His_PPase_superfam"/>
</dbReference>
<protein>
    <submittedName>
        <fullName evidence="1">Histidine phosphatase family protein</fullName>
    </submittedName>
</protein>
<dbReference type="PANTHER" id="PTHR16469:SF51">
    <property type="entry name" value="TRANSCRIPTION FACTOR TAU 55 KDA SUBUNIT"/>
    <property type="match status" value="1"/>
</dbReference>
<dbReference type="InterPro" id="IPR051710">
    <property type="entry name" value="Phosphatase_SH3-domain"/>
</dbReference>
<evidence type="ECO:0000313" key="1">
    <source>
        <dbReference type="EMBL" id="XDO96550.1"/>
    </source>
</evidence>